<dbReference type="Gene3D" id="2.130.10.10">
    <property type="entry name" value="YVTN repeat-like/Quinoprotein amine dehydrogenase"/>
    <property type="match status" value="1"/>
</dbReference>
<feature type="domain" description="Smr" evidence="3">
    <location>
        <begin position="472"/>
        <end position="548"/>
    </location>
</feature>
<reference evidence="4 5" key="1">
    <citation type="submission" date="2019-02" db="EMBL/GenBank/DDBJ databases">
        <title>Genome sequencing of the rare red list fungi Hericium alpestre (H. flagellum).</title>
        <authorList>
            <person name="Buettner E."/>
            <person name="Kellner H."/>
        </authorList>
    </citation>
    <scope>NUCLEOTIDE SEQUENCE [LARGE SCALE GENOMIC DNA]</scope>
    <source>
        <strain evidence="4 5">DSM 108284</strain>
    </source>
</reference>
<dbReference type="InterPro" id="IPR053020">
    <property type="entry name" value="Smr_domain_protein"/>
</dbReference>
<dbReference type="Proteomes" id="UP000298061">
    <property type="component" value="Unassembled WGS sequence"/>
</dbReference>
<dbReference type="PANTHER" id="PTHR47417">
    <property type="entry name" value="SMR DOMAIN-CONTAINING PROTEIN YPL199C"/>
    <property type="match status" value="1"/>
</dbReference>
<dbReference type="InterPro" id="IPR036063">
    <property type="entry name" value="Smr_dom_sf"/>
</dbReference>
<dbReference type="STRING" id="135208.A0A4Y9ZYD1"/>
<dbReference type="CDD" id="cd09769">
    <property type="entry name" value="Luminal_IRE1"/>
    <property type="match status" value="1"/>
</dbReference>
<name>A0A4Y9ZYD1_9AGAM</name>
<dbReference type="PROSITE" id="PS50828">
    <property type="entry name" value="SMR"/>
    <property type="match status" value="1"/>
</dbReference>
<feature type="signal peptide" evidence="2">
    <location>
        <begin position="1"/>
        <end position="22"/>
    </location>
</feature>
<evidence type="ECO:0000313" key="4">
    <source>
        <dbReference type="EMBL" id="TFY78428.1"/>
    </source>
</evidence>
<organism evidence="4 5">
    <name type="scientific">Hericium alpestre</name>
    <dbReference type="NCBI Taxonomy" id="135208"/>
    <lineage>
        <taxon>Eukaryota</taxon>
        <taxon>Fungi</taxon>
        <taxon>Dikarya</taxon>
        <taxon>Basidiomycota</taxon>
        <taxon>Agaricomycotina</taxon>
        <taxon>Agaricomycetes</taxon>
        <taxon>Russulales</taxon>
        <taxon>Hericiaceae</taxon>
        <taxon>Hericium</taxon>
    </lineage>
</organism>
<evidence type="ECO:0000259" key="3">
    <source>
        <dbReference type="PROSITE" id="PS50828"/>
    </source>
</evidence>
<proteinExistence type="predicted"/>
<keyword evidence="2" id="KW-0732">Signal</keyword>
<protein>
    <recommendedName>
        <fullName evidence="3">Smr domain-containing protein</fullName>
    </recommendedName>
</protein>
<dbReference type="AlphaFoldDB" id="A0A4Y9ZYD1"/>
<feature type="chain" id="PRO_5021379383" description="Smr domain-containing protein" evidence="2">
    <location>
        <begin position="23"/>
        <end position="552"/>
    </location>
</feature>
<dbReference type="SMART" id="SM00463">
    <property type="entry name" value="SMR"/>
    <property type="match status" value="1"/>
</dbReference>
<sequence length="552" mass="60822">MSPAFLSLSFSILALTIASCFADIVTLHKNHRGSAASLGSVGQVEDLHFLPPAGTTPGDAADNHLELLDIVLLASVDGKFHALNRVTGEQLWSMSSTATYTPQDDAARSVLSTLQPLVTTQHVDHISDFDDDEFAQETYIIEPQSGDIYVSASPAGPLQRLPFSMSQLVDMSPFSFGDADTRVFVGRRKTSLLVLELETGRIKAALGSECPWDPLEDLFDKDPTDYDVDLDELDGTKPPKQYPREIYIGRTDYHISIHTRPISPSARRSPPQNLSFSTYGPNNQDLEQQASYRRTVDNTYVEPLPNGEVIAFKTRIQDDKAKENTFVWGQRFPSPIVAIFDVVKHSGRAQPFVLLQPRPRIEDVFPDLDLPGNKSPHTQNADSAYVGLVEETGSLFAMSPDHFPLVIFGGGEDRTRKTIDPPLGSGRTSHHAPSRELLAGATLMREEMQRLDVAACEMLFLANNKHRQLGQVDLHGLKVKEAIQYVERCLTEARQRGDAEIQFIVGKGLHSADGTSKLKPAIEGVLKKQNLVTALHPGNAGMLVVQLKDQQL</sequence>
<dbReference type="Pfam" id="PF01713">
    <property type="entry name" value="Smr"/>
    <property type="match status" value="1"/>
</dbReference>
<comment type="caution">
    <text evidence="4">The sequence shown here is derived from an EMBL/GenBank/DDBJ whole genome shotgun (WGS) entry which is preliminary data.</text>
</comment>
<evidence type="ECO:0000313" key="5">
    <source>
        <dbReference type="Proteomes" id="UP000298061"/>
    </source>
</evidence>
<dbReference type="InterPro" id="IPR011047">
    <property type="entry name" value="Quinoprotein_ADH-like_sf"/>
</dbReference>
<dbReference type="InterPro" id="IPR015943">
    <property type="entry name" value="WD40/YVTN_repeat-like_dom_sf"/>
</dbReference>
<dbReference type="InterPro" id="IPR002625">
    <property type="entry name" value="Smr_dom"/>
</dbReference>
<evidence type="ECO:0000256" key="1">
    <source>
        <dbReference type="SAM" id="MobiDB-lite"/>
    </source>
</evidence>
<dbReference type="SUPFAM" id="SSF50998">
    <property type="entry name" value="Quinoprotein alcohol dehydrogenase-like"/>
    <property type="match status" value="1"/>
</dbReference>
<dbReference type="Gene3D" id="3.30.1370.110">
    <property type="match status" value="1"/>
</dbReference>
<dbReference type="PANTHER" id="PTHR47417:SF1">
    <property type="entry name" value="SMR DOMAIN-CONTAINING PROTEIN YPL199C"/>
    <property type="match status" value="1"/>
</dbReference>
<gene>
    <name evidence="4" type="ORF">EWM64_g5582</name>
</gene>
<dbReference type="EMBL" id="SFCI01000683">
    <property type="protein sequence ID" value="TFY78428.1"/>
    <property type="molecule type" value="Genomic_DNA"/>
</dbReference>
<dbReference type="OrthoDB" id="63989at2759"/>
<keyword evidence="5" id="KW-1185">Reference proteome</keyword>
<evidence type="ECO:0000256" key="2">
    <source>
        <dbReference type="SAM" id="SignalP"/>
    </source>
</evidence>
<feature type="compositionally biased region" description="Low complexity" evidence="1">
    <location>
        <begin position="261"/>
        <end position="271"/>
    </location>
</feature>
<accession>A0A4Y9ZYD1</accession>
<dbReference type="SUPFAM" id="SSF160443">
    <property type="entry name" value="SMR domain-like"/>
    <property type="match status" value="1"/>
</dbReference>
<feature type="region of interest" description="Disordered" evidence="1">
    <location>
        <begin position="261"/>
        <end position="284"/>
    </location>
</feature>
<feature type="compositionally biased region" description="Polar residues" evidence="1">
    <location>
        <begin position="272"/>
        <end position="284"/>
    </location>
</feature>